<dbReference type="EMBL" id="VSRR010000664">
    <property type="protein sequence ID" value="MPC18271.1"/>
    <property type="molecule type" value="Genomic_DNA"/>
</dbReference>
<gene>
    <name evidence="1" type="ORF">E2C01_011149</name>
</gene>
<comment type="caution">
    <text evidence="1">The sequence shown here is derived from an EMBL/GenBank/DDBJ whole genome shotgun (WGS) entry which is preliminary data.</text>
</comment>
<sequence length="80" mass="8938">MLSIMPPVLPILKQPGLIPPTVAGPIIDTPNSVAFLIRIRVMFSGMPSAMMAIVRIWDKEENEDFSQSSQNIIMTELRKN</sequence>
<proteinExistence type="predicted"/>
<evidence type="ECO:0000313" key="2">
    <source>
        <dbReference type="Proteomes" id="UP000324222"/>
    </source>
</evidence>
<keyword evidence="2" id="KW-1185">Reference proteome</keyword>
<dbReference type="AlphaFoldDB" id="A0A5B7DAC3"/>
<organism evidence="1 2">
    <name type="scientific">Portunus trituberculatus</name>
    <name type="common">Swimming crab</name>
    <name type="synonym">Neptunus trituberculatus</name>
    <dbReference type="NCBI Taxonomy" id="210409"/>
    <lineage>
        <taxon>Eukaryota</taxon>
        <taxon>Metazoa</taxon>
        <taxon>Ecdysozoa</taxon>
        <taxon>Arthropoda</taxon>
        <taxon>Crustacea</taxon>
        <taxon>Multicrustacea</taxon>
        <taxon>Malacostraca</taxon>
        <taxon>Eumalacostraca</taxon>
        <taxon>Eucarida</taxon>
        <taxon>Decapoda</taxon>
        <taxon>Pleocyemata</taxon>
        <taxon>Brachyura</taxon>
        <taxon>Eubrachyura</taxon>
        <taxon>Portunoidea</taxon>
        <taxon>Portunidae</taxon>
        <taxon>Portuninae</taxon>
        <taxon>Portunus</taxon>
    </lineage>
</organism>
<accession>A0A5B7DAC3</accession>
<protein>
    <submittedName>
        <fullName evidence="1">Uncharacterized protein</fullName>
    </submittedName>
</protein>
<evidence type="ECO:0000313" key="1">
    <source>
        <dbReference type="EMBL" id="MPC18271.1"/>
    </source>
</evidence>
<name>A0A5B7DAC3_PORTR</name>
<dbReference type="Proteomes" id="UP000324222">
    <property type="component" value="Unassembled WGS sequence"/>
</dbReference>
<reference evidence="1 2" key="1">
    <citation type="submission" date="2019-05" db="EMBL/GenBank/DDBJ databases">
        <title>Another draft genome of Portunus trituberculatus and its Hox gene families provides insights of decapod evolution.</title>
        <authorList>
            <person name="Jeong J.-H."/>
            <person name="Song I."/>
            <person name="Kim S."/>
            <person name="Choi T."/>
            <person name="Kim D."/>
            <person name="Ryu S."/>
            <person name="Kim W."/>
        </authorList>
    </citation>
    <scope>NUCLEOTIDE SEQUENCE [LARGE SCALE GENOMIC DNA]</scope>
    <source>
        <tissue evidence="1">Muscle</tissue>
    </source>
</reference>